<gene>
    <name evidence="4" type="ORF">MONAX_5E022966</name>
</gene>
<evidence type="ECO:0000256" key="1">
    <source>
        <dbReference type="SAM" id="MobiDB-lite"/>
    </source>
</evidence>
<evidence type="ECO:0000313" key="5">
    <source>
        <dbReference type="Proteomes" id="UP000335636"/>
    </source>
</evidence>
<sequence length="118" mass="13598">MHVKEMKGLVIWCVVCCINENGALIILFSVSQLERFTSMRIKKEKEKPNSAHRNSSASYGDDPTAQSLQDISDEQVLVLFEQMLLDMNLNEEKQQPLREKDIVIKREMVSQYLHTSKA</sequence>
<feature type="compositionally biased region" description="Polar residues" evidence="1">
    <location>
        <begin position="51"/>
        <end position="66"/>
    </location>
</feature>
<dbReference type="InterPro" id="IPR051412">
    <property type="entry name" value="Formin_Homology_Diaphanous_sf"/>
</dbReference>
<evidence type="ECO:0000313" key="4">
    <source>
        <dbReference type="EMBL" id="VTJ92384.1"/>
    </source>
</evidence>
<protein>
    <recommendedName>
        <fullName evidence="3">Formin GTPase-binding domain-containing protein</fullName>
    </recommendedName>
</protein>
<feature type="transmembrane region" description="Helical" evidence="2">
    <location>
        <begin position="6"/>
        <end position="30"/>
    </location>
</feature>
<evidence type="ECO:0000256" key="2">
    <source>
        <dbReference type="SAM" id="Phobius"/>
    </source>
</evidence>
<reference evidence="4" key="1">
    <citation type="submission" date="2019-04" db="EMBL/GenBank/DDBJ databases">
        <authorList>
            <person name="Alioto T."/>
            <person name="Alioto T."/>
        </authorList>
    </citation>
    <scope>NUCLEOTIDE SEQUENCE [LARGE SCALE GENOMIC DNA]</scope>
</reference>
<keyword evidence="2" id="KW-1133">Transmembrane helix</keyword>
<keyword evidence="5" id="KW-1185">Reference proteome</keyword>
<dbReference type="EMBL" id="CABDUW010020595">
    <property type="protein sequence ID" value="VTJ92384.1"/>
    <property type="molecule type" value="Genomic_DNA"/>
</dbReference>
<dbReference type="GO" id="GO:0030041">
    <property type="term" value="P:actin filament polymerization"/>
    <property type="evidence" value="ECO:0007669"/>
    <property type="project" value="TreeGrafter"/>
</dbReference>
<accession>A0A5E4DDQ6</accession>
<dbReference type="SUPFAM" id="SSF48371">
    <property type="entry name" value="ARM repeat"/>
    <property type="match status" value="1"/>
</dbReference>
<dbReference type="Gene3D" id="1.10.20.40">
    <property type="entry name" value="Formin, diaphanous GTPase-binding domain"/>
    <property type="match status" value="1"/>
</dbReference>
<keyword evidence="2" id="KW-0812">Transmembrane</keyword>
<feature type="non-terminal residue" evidence="4">
    <location>
        <position position="118"/>
    </location>
</feature>
<dbReference type="PANTHER" id="PTHR45691">
    <property type="entry name" value="PROTEIN DIAPHANOUS"/>
    <property type="match status" value="1"/>
</dbReference>
<dbReference type="InterPro" id="IPR016024">
    <property type="entry name" value="ARM-type_fold"/>
</dbReference>
<dbReference type="InterPro" id="IPR044933">
    <property type="entry name" value="DIA_GBD_sf"/>
</dbReference>
<dbReference type="PANTHER" id="PTHR45691:SF4">
    <property type="entry name" value="PROTEIN DIAPHANOUS HOMOLOG 1"/>
    <property type="match status" value="1"/>
</dbReference>
<keyword evidence="2" id="KW-0472">Membrane</keyword>
<dbReference type="Proteomes" id="UP000335636">
    <property type="component" value="Unassembled WGS sequence"/>
</dbReference>
<organism evidence="4 5">
    <name type="scientific">Marmota monax</name>
    <name type="common">Woodchuck</name>
    <dbReference type="NCBI Taxonomy" id="9995"/>
    <lineage>
        <taxon>Eukaryota</taxon>
        <taxon>Metazoa</taxon>
        <taxon>Chordata</taxon>
        <taxon>Craniata</taxon>
        <taxon>Vertebrata</taxon>
        <taxon>Euteleostomi</taxon>
        <taxon>Mammalia</taxon>
        <taxon>Eutheria</taxon>
        <taxon>Euarchontoglires</taxon>
        <taxon>Glires</taxon>
        <taxon>Rodentia</taxon>
        <taxon>Sciuromorpha</taxon>
        <taxon>Sciuridae</taxon>
        <taxon>Xerinae</taxon>
        <taxon>Marmotini</taxon>
        <taxon>Marmota</taxon>
    </lineage>
</organism>
<feature type="domain" description="Formin GTPase-binding" evidence="3">
    <location>
        <begin position="71"/>
        <end position="116"/>
    </location>
</feature>
<comment type="caution">
    <text evidence="4">The sequence shown here is derived from an EMBL/GenBank/DDBJ whole genome shotgun (WGS) entry which is preliminary data.</text>
</comment>
<dbReference type="AlphaFoldDB" id="A0A5E4DDQ6"/>
<dbReference type="GO" id="GO:0005884">
    <property type="term" value="C:actin filament"/>
    <property type="evidence" value="ECO:0007669"/>
    <property type="project" value="TreeGrafter"/>
</dbReference>
<evidence type="ECO:0000259" key="3">
    <source>
        <dbReference type="Pfam" id="PF06371"/>
    </source>
</evidence>
<proteinExistence type="predicted"/>
<dbReference type="InterPro" id="IPR010473">
    <property type="entry name" value="GTPase-bd"/>
</dbReference>
<dbReference type="Pfam" id="PF06371">
    <property type="entry name" value="Drf_GBD"/>
    <property type="match status" value="1"/>
</dbReference>
<name>A0A5E4DDQ6_MARMO</name>
<dbReference type="FunFam" id="1.10.20.40:FF:000001">
    <property type="entry name" value="Diaphanous related formin 2"/>
    <property type="match status" value="1"/>
</dbReference>
<feature type="region of interest" description="Disordered" evidence="1">
    <location>
        <begin position="41"/>
        <end position="66"/>
    </location>
</feature>